<proteinExistence type="predicted"/>
<evidence type="ECO:0000313" key="2">
    <source>
        <dbReference type="EMBL" id="MBO0939633.1"/>
    </source>
</evidence>
<name>A0A939GNE2_9BACT</name>
<evidence type="ECO:0000313" key="3">
    <source>
        <dbReference type="Proteomes" id="UP000664034"/>
    </source>
</evidence>
<comment type="caution">
    <text evidence="2">The sequence shown here is derived from an EMBL/GenBank/DDBJ whole genome shotgun (WGS) entry which is preliminary data.</text>
</comment>
<organism evidence="2 3">
    <name type="scientific">Fibrella rubiginis</name>
    <dbReference type="NCBI Taxonomy" id="2817060"/>
    <lineage>
        <taxon>Bacteria</taxon>
        <taxon>Pseudomonadati</taxon>
        <taxon>Bacteroidota</taxon>
        <taxon>Cytophagia</taxon>
        <taxon>Cytophagales</taxon>
        <taxon>Spirosomataceae</taxon>
        <taxon>Fibrella</taxon>
    </lineage>
</organism>
<dbReference type="EMBL" id="JAFMYV010000016">
    <property type="protein sequence ID" value="MBO0939633.1"/>
    <property type="molecule type" value="Genomic_DNA"/>
</dbReference>
<gene>
    <name evidence="2" type="ORF">J2I47_23995</name>
</gene>
<keyword evidence="1" id="KW-1133">Transmembrane helix</keyword>
<keyword evidence="3" id="KW-1185">Reference proteome</keyword>
<dbReference type="Proteomes" id="UP000664034">
    <property type="component" value="Unassembled WGS sequence"/>
</dbReference>
<dbReference type="Pfam" id="PF26622">
    <property type="entry name" value="DUF8199"/>
    <property type="match status" value="1"/>
</dbReference>
<reference evidence="2" key="1">
    <citation type="submission" date="2021-03" db="EMBL/GenBank/DDBJ databases">
        <title>Fibrella sp. HMF5335 genome sequencing and assembly.</title>
        <authorList>
            <person name="Kang H."/>
            <person name="Kim H."/>
            <person name="Bae S."/>
            <person name="Joh K."/>
        </authorList>
    </citation>
    <scope>NUCLEOTIDE SEQUENCE</scope>
    <source>
        <strain evidence="2">HMF5335</strain>
    </source>
</reference>
<evidence type="ECO:0000256" key="1">
    <source>
        <dbReference type="SAM" id="Phobius"/>
    </source>
</evidence>
<dbReference type="NCBIfam" id="NF047658">
    <property type="entry name" value="HYC_CC_PP"/>
    <property type="match status" value="1"/>
</dbReference>
<accession>A0A939GNE2</accession>
<dbReference type="AlphaFoldDB" id="A0A939GNE2"/>
<keyword evidence="1" id="KW-0812">Transmembrane</keyword>
<protein>
    <submittedName>
        <fullName evidence="2">Uncharacterized protein</fullName>
    </submittedName>
</protein>
<dbReference type="RefSeq" id="WP_207367165.1">
    <property type="nucleotide sequence ID" value="NZ_JAFMYV010000016.1"/>
</dbReference>
<dbReference type="InterPro" id="IPR058060">
    <property type="entry name" value="HYC_CC_PP"/>
</dbReference>
<sequence length="147" mass="16032">MKVALIRFLHVFMAVVVLLSSMGFGLVDHTCQMRGKRTYLIHEHGKACKMCSAHVSEQESGPVVKRSACCQETVRYEKVDVGSSLGHVLIKFVKAVSEVFDASVAAMFTALFGLFFLHPATHYAAAPDPPAPPAGRDLLVLVQSFLI</sequence>
<feature type="transmembrane region" description="Helical" evidence="1">
    <location>
        <begin position="6"/>
        <end position="27"/>
    </location>
</feature>
<keyword evidence="1" id="KW-0472">Membrane</keyword>
<dbReference type="InterPro" id="IPR058512">
    <property type="entry name" value="DUF8199"/>
</dbReference>
<feature type="transmembrane region" description="Helical" evidence="1">
    <location>
        <begin position="99"/>
        <end position="117"/>
    </location>
</feature>